<dbReference type="InterPro" id="IPR013785">
    <property type="entry name" value="Aldolase_TIM"/>
</dbReference>
<evidence type="ECO:0000313" key="2">
    <source>
        <dbReference type="Proteomes" id="UP001597480"/>
    </source>
</evidence>
<name>A0ABW5NV27_9FLAO</name>
<reference evidence="2" key="1">
    <citation type="journal article" date="2019" name="Int. J. Syst. Evol. Microbiol.">
        <title>The Global Catalogue of Microorganisms (GCM) 10K type strain sequencing project: providing services to taxonomists for standard genome sequencing and annotation.</title>
        <authorList>
            <consortium name="The Broad Institute Genomics Platform"/>
            <consortium name="The Broad Institute Genome Sequencing Center for Infectious Disease"/>
            <person name="Wu L."/>
            <person name="Ma J."/>
        </authorList>
    </citation>
    <scope>NUCLEOTIDE SEQUENCE [LARGE SCALE GENOMIC DNA]</scope>
    <source>
        <strain evidence="2">KCTC 42107</strain>
    </source>
</reference>
<dbReference type="EMBL" id="JBHUMD010000026">
    <property type="protein sequence ID" value="MFD2602561.1"/>
    <property type="molecule type" value="Genomic_DNA"/>
</dbReference>
<evidence type="ECO:0000313" key="1">
    <source>
        <dbReference type="EMBL" id="MFD2602561.1"/>
    </source>
</evidence>
<keyword evidence="2" id="KW-1185">Reference proteome</keyword>
<dbReference type="Gene3D" id="3.20.20.70">
    <property type="entry name" value="Aldolase class I"/>
    <property type="match status" value="1"/>
</dbReference>
<evidence type="ECO:0008006" key="3">
    <source>
        <dbReference type="Google" id="ProtNLM"/>
    </source>
</evidence>
<proteinExistence type="predicted"/>
<organism evidence="1 2">
    <name type="scientific">Flavobacterium suzhouense</name>
    <dbReference type="NCBI Taxonomy" id="1529638"/>
    <lineage>
        <taxon>Bacteria</taxon>
        <taxon>Pseudomonadati</taxon>
        <taxon>Bacteroidota</taxon>
        <taxon>Flavobacteriia</taxon>
        <taxon>Flavobacteriales</taxon>
        <taxon>Flavobacteriaceae</taxon>
        <taxon>Flavobacterium</taxon>
    </lineage>
</organism>
<sequence length="315" mass="36364">MMEQIDEKNYTIDPTSGELLLKWLNEHNLAFETSADLVDCFSHVNDDIEIPYKFVTAVIEISNITVGHLQKLNAENVNGNIGQFNLILSENTSIDSLTEILNFINENEADTFEITFENGFKYSSELLNLLDSTAKILIINNYADVTLPSIKRKGNRYINPIDPVNLHLSLNYLSYFESLENNIYFNKKIFIGKDGEIKNSYETEGVVGHINNDDEINLSELLESDEMTKLWHINKEEVAVCRDCEFRRFCVDSRIPVFTDNYWKYNVECAYNPYISKWSHEDGYMSLKDSGVKIDSNQVTMDLQKLAKINQSLWE</sequence>
<comment type="caution">
    <text evidence="1">The sequence shown here is derived from an EMBL/GenBank/DDBJ whole genome shotgun (WGS) entry which is preliminary data.</text>
</comment>
<accession>A0ABW5NV27</accession>
<dbReference type="RefSeq" id="WP_379820986.1">
    <property type="nucleotide sequence ID" value="NZ_JBHUMD010000026.1"/>
</dbReference>
<protein>
    <recommendedName>
        <fullName evidence="3">Grasp-with-spasm system SPASM domain peptide maturase</fullName>
    </recommendedName>
</protein>
<gene>
    <name evidence="1" type="ORF">ACFSR3_10880</name>
</gene>
<dbReference type="Proteomes" id="UP001597480">
    <property type="component" value="Unassembled WGS sequence"/>
</dbReference>